<feature type="chain" id="PRO_5004662880" evidence="4">
    <location>
        <begin position="40"/>
        <end position="254"/>
    </location>
</feature>
<evidence type="ECO:0000256" key="4">
    <source>
        <dbReference type="SAM" id="SignalP"/>
    </source>
</evidence>
<dbReference type="EMBL" id="CP004885">
    <property type="protein sequence ID" value="AGX87404.1"/>
    <property type="molecule type" value="Genomic_DNA"/>
</dbReference>
<gene>
    <name evidence="6" type="primary">flgA</name>
    <name evidence="6" type="ORF">Cenrod_1314</name>
</gene>
<evidence type="ECO:0000256" key="3">
    <source>
        <dbReference type="ARBA" id="ARBA00022764"/>
    </source>
</evidence>
<dbReference type="Pfam" id="PF17656">
    <property type="entry name" value="ChapFlgA_N"/>
    <property type="match status" value="1"/>
</dbReference>
<name>U5NB63_9BURK</name>
<dbReference type="PATRIC" id="fig|946483.4.peg.1322"/>
<dbReference type="InterPro" id="IPR013974">
    <property type="entry name" value="SAF"/>
</dbReference>
<dbReference type="eggNOG" id="COG1261">
    <property type="taxonomic scope" value="Bacteria"/>
</dbReference>
<evidence type="ECO:0000256" key="1">
    <source>
        <dbReference type="ARBA" id="ARBA00004418"/>
    </source>
</evidence>
<dbReference type="AlphaFoldDB" id="U5NB63"/>
<evidence type="ECO:0000313" key="7">
    <source>
        <dbReference type="Proteomes" id="UP000017184"/>
    </source>
</evidence>
<dbReference type="STRING" id="946483.Cenrod_1314"/>
<keyword evidence="6" id="KW-0969">Cilium</keyword>
<dbReference type="NCBIfam" id="TIGR03170">
    <property type="entry name" value="flgA_cterm"/>
    <property type="match status" value="1"/>
</dbReference>
<dbReference type="InterPro" id="IPR017585">
    <property type="entry name" value="SAF_FlgA"/>
</dbReference>
<feature type="signal peptide" evidence="4">
    <location>
        <begin position="1"/>
        <end position="39"/>
    </location>
</feature>
<dbReference type="Gene3D" id="3.90.1210.10">
    <property type="entry name" value="Antifreeze-like/N-acetylneuraminic acid synthase C-terminal domain"/>
    <property type="match status" value="1"/>
</dbReference>
<comment type="subcellular location">
    <subcellularLocation>
        <location evidence="1">Periplasm</location>
    </subcellularLocation>
</comment>
<feature type="domain" description="SAF" evidence="5">
    <location>
        <begin position="130"/>
        <end position="192"/>
    </location>
</feature>
<dbReference type="KEGG" id="cbx:Cenrod_1314"/>
<keyword evidence="7" id="KW-1185">Reference proteome</keyword>
<evidence type="ECO:0000256" key="2">
    <source>
        <dbReference type="ARBA" id="ARBA00022729"/>
    </source>
</evidence>
<dbReference type="GO" id="GO:0044780">
    <property type="term" value="P:bacterial-type flagellum assembly"/>
    <property type="evidence" value="ECO:0007669"/>
    <property type="project" value="InterPro"/>
</dbReference>
<sequence length="254" mass="27769">MKQSRQLLFICLSFLRSRWLALRMSWRTLCVCSAFMVWAAVAETHAPSAEQSLTQQWLAAQTQQMAVENLRLDVEVGALDPRLRLAPCNRVEPYVPPGNRLWGRTRVGLRCVEGATRWNVFLPVTVRAWGSAWVIKGRVASGTVLGPDDAMLAEVDWAANDSPVLATQDQWLGLTTTRPLETGQALRRNMVKASQVFAAGAEVRVRAMGRGFVVTTSAQALSAGVVGQSARVRTTNGNILTGIVQPDRSVGVTL</sequence>
<reference evidence="6 7" key="1">
    <citation type="journal article" date="2013" name="Genome Biol.">
        <title>Genomic analysis reveals key aspects of prokaryotic symbiosis in the phototrophic consortium "Chlorochromatium aggregatum".</title>
        <authorList>
            <person name="Liu Z."/>
            <person name="Muller J."/>
            <person name="Li T."/>
            <person name="Alvey R.M."/>
            <person name="Vogl K."/>
            <person name="Frigaard N.U."/>
            <person name="Rockwell N.C."/>
            <person name="Boyd E.S."/>
            <person name="Tomsho L.P."/>
            <person name="Schuster S.C."/>
            <person name="Henke P."/>
            <person name="Rohde M."/>
            <person name="Overmann J."/>
            <person name="Bryant D.A."/>
        </authorList>
    </citation>
    <scope>NUCLEOTIDE SEQUENCE [LARGE SCALE GENOMIC DNA]</scope>
    <source>
        <strain evidence="6">CR</strain>
    </source>
</reference>
<keyword evidence="3" id="KW-0574">Periplasm</keyword>
<proteinExistence type="predicted"/>
<dbReference type="InterPro" id="IPR041231">
    <property type="entry name" value="FlgA_N"/>
</dbReference>
<dbReference type="HOGENOM" id="CLU_070510_2_1_4"/>
<keyword evidence="2 4" id="KW-0732">Signal</keyword>
<evidence type="ECO:0000259" key="5">
    <source>
        <dbReference type="SMART" id="SM00858"/>
    </source>
</evidence>
<keyword evidence="6" id="KW-0966">Cell projection</keyword>
<dbReference type="SMART" id="SM00858">
    <property type="entry name" value="SAF"/>
    <property type="match status" value="1"/>
</dbReference>
<dbReference type="Pfam" id="PF13144">
    <property type="entry name" value="ChapFlgA"/>
    <property type="match status" value="1"/>
</dbReference>
<evidence type="ECO:0000313" key="6">
    <source>
        <dbReference type="EMBL" id="AGX87404.1"/>
    </source>
</evidence>
<dbReference type="PANTHER" id="PTHR36307">
    <property type="entry name" value="FLAGELLA BASAL BODY P-RING FORMATION PROTEIN FLGA"/>
    <property type="match status" value="1"/>
</dbReference>
<organism evidence="6 7">
    <name type="scientific">Candidatus Symbiobacter mobilis CR</name>
    <dbReference type="NCBI Taxonomy" id="946483"/>
    <lineage>
        <taxon>Bacteria</taxon>
        <taxon>Pseudomonadati</taxon>
        <taxon>Pseudomonadota</taxon>
        <taxon>Betaproteobacteria</taxon>
        <taxon>Burkholderiales</taxon>
        <taxon>Comamonadaceae</taxon>
    </lineage>
</organism>
<dbReference type="PANTHER" id="PTHR36307:SF1">
    <property type="entry name" value="FLAGELLA BASAL BODY P-RING FORMATION PROTEIN FLGA"/>
    <property type="match status" value="1"/>
</dbReference>
<dbReference type="CDD" id="cd11614">
    <property type="entry name" value="SAF_CpaB_FlgA_like"/>
    <property type="match status" value="1"/>
</dbReference>
<dbReference type="GO" id="GO:0042597">
    <property type="term" value="C:periplasmic space"/>
    <property type="evidence" value="ECO:0007669"/>
    <property type="project" value="UniProtKB-SubCell"/>
</dbReference>
<protein>
    <submittedName>
        <fullName evidence="6">Flagella basal body P-ring formation protein FlgA</fullName>
    </submittedName>
</protein>
<keyword evidence="6" id="KW-0282">Flagellum</keyword>
<dbReference type="InterPro" id="IPR039246">
    <property type="entry name" value="Flagellar_FlgA"/>
</dbReference>
<dbReference type="Proteomes" id="UP000017184">
    <property type="component" value="Chromosome"/>
</dbReference>
<accession>U5NB63</accession>
<dbReference type="Gene3D" id="2.30.30.760">
    <property type="match status" value="1"/>
</dbReference>